<feature type="domain" description="DDE Tnp4" evidence="8">
    <location>
        <begin position="134"/>
        <end position="224"/>
    </location>
</feature>
<evidence type="ECO:0000256" key="1">
    <source>
        <dbReference type="ARBA" id="ARBA00001968"/>
    </source>
</evidence>
<protein>
    <recommendedName>
        <fullName evidence="8">DDE Tnp4 domain-containing protein</fullName>
    </recommendedName>
</protein>
<keyword evidence="5" id="KW-0479">Metal-binding</keyword>
<comment type="cofactor">
    <cofactor evidence="1">
        <name>a divalent metal cation</name>
        <dbReference type="ChEBI" id="CHEBI:60240"/>
    </cofactor>
</comment>
<evidence type="ECO:0000313" key="9">
    <source>
        <dbReference type="EMBL" id="KAJ8912406.1"/>
    </source>
</evidence>
<accession>A0AAV8VDM1</accession>
<evidence type="ECO:0000256" key="3">
    <source>
        <dbReference type="ARBA" id="ARBA00006958"/>
    </source>
</evidence>
<keyword evidence="4" id="KW-0540">Nuclease</keyword>
<dbReference type="GO" id="GO:0004518">
    <property type="term" value="F:nuclease activity"/>
    <property type="evidence" value="ECO:0007669"/>
    <property type="project" value="UniProtKB-KW"/>
</dbReference>
<keyword evidence="10" id="KW-1185">Reference proteome</keyword>
<dbReference type="InterPro" id="IPR045249">
    <property type="entry name" value="HARBI1-like"/>
</dbReference>
<reference evidence="9 10" key="1">
    <citation type="journal article" date="2023" name="Insect Mol. Biol.">
        <title>Genome sequencing provides insights into the evolution of gene families encoding plant cell wall-degrading enzymes in longhorned beetles.</title>
        <authorList>
            <person name="Shin N.R."/>
            <person name="Okamura Y."/>
            <person name="Kirsch R."/>
            <person name="Pauchet Y."/>
        </authorList>
    </citation>
    <scope>NUCLEOTIDE SEQUENCE [LARGE SCALE GENOMIC DNA]</scope>
    <source>
        <strain evidence="9">EAD_L_NR</strain>
    </source>
</reference>
<gene>
    <name evidence="9" type="ORF">NQ315_013472</name>
</gene>
<evidence type="ECO:0000256" key="4">
    <source>
        <dbReference type="ARBA" id="ARBA00022722"/>
    </source>
</evidence>
<name>A0AAV8VDM1_9CUCU</name>
<dbReference type="Pfam" id="PF13359">
    <property type="entry name" value="DDE_Tnp_4"/>
    <property type="match status" value="1"/>
</dbReference>
<evidence type="ECO:0000256" key="6">
    <source>
        <dbReference type="ARBA" id="ARBA00022801"/>
    </source>
</evidence>
<comment type="caution">
    <text evidence="9">The sequence shown here is derived from an EMBL/GenBank/DDBJ whole genome shotgun (WGS) entry which is preliminary data.</text>
</comment>
<dbReference type="EMBL" id="JANEYG010000131">
    <property type="protein sequence ID" value="KAJ8912406.1"/>
    <property type="molecule type" value="Genomic_DNA"/>
</dbReference>
<sequence>MANRGFLLIINAANNEDQRNRNRLTRKHLRDVSDPLDMPESQFHRIYRLSRRTIVAALHFFSQGNYLKAVGQDYFTSMSQSSASRCIAAVNTALESMYYRIHFPSNEEERNAFKQGYTLFMEMPNGFPGIVGAVDGTQVAIIAPPINDNFPPLVFYNRKGFYSLNVQIIFDSRLNILAINVRFPGSVHDSTIWATSQIRRLLENNYATGDHGCWLLGDSGYPLEP</sequence>
<dbReference type="GO" id="GO:0016787">
    <property type="term" value="F:hydrolase activity"/>
    <property type="evidence" value="ECO:0007669"/>
    <property type="project" value="UniProtKB-KW"/>
</dbReference>
<keyword evidence="6" id="KW-0378">Hydrolase</keyword>
<dbReference type="GO" id="GO:0005634">
    <property type="term" value="C:nucleus"/>
    <property type="evidence" value="ECO:0007669"/>
    <property type="project" value="UniProtKB-SubCell"/>
</dbReference>
<dbReference type="GO" id="GO:0046872">
    <property type="term" value="F:metal ion binding"/>
    <property type="evidence" value="ECO:0007669"/>
    <property type="project" value="UniProtKB-KW"/>
</dbReference>
<evidence type="ECO:0000256" key="5">
    <source>
        <dbReference type="ARBA" id="ARBA00022723"/>
    </source>
</evidence>
<evidence type="ECO:0000256" key="2">
    <source>
        <dbReference type="ARBA" id="ARBA00004123"/>
    </source>
</evidence>
<keyword evidence="7" id="KW-0539">Nucleus</keyword>
<dbReference type="InterPro" id="IPR027806">
    <property type="entry name" value="HARBI1_dom"/>
</dbReference>
<dbReference type="PANTHER" id="PTHR22930:SF289">
    <property type="entry name" value="DDE TNP4 DOMAIN-CONTAINING PROTEIN-RELATED"/>
    <property type="match status" value="1"/>
</dbReference>
<evidence type="ECO:0000313" key="10">
    <source>
        <dbReference type="Proteomes" id="UP001159042"/>
    </source>
</evidence>
<dbReference type="Proteomes" id="UP001159042">
    <property type="component" value="Unassembled WGS sequence"/>
</dbReference>
<comment type="subcellular location">
    <subcellularLocation>
        <location evidence="2">Nucleus</location>
    </subcellularLocation>
</comment>
<dbReference type="AlphaFoldDB" id="A0AAV8VDM1"/>
<evidence type="ECO:0000259" key="8">
    <source>
        <dbReference type="Pfam" id="PF13359"/>
    </source>
</evidence>
<comment type="similarity">
    <text evidence="3">Belongs to the HARBI1 family.</text>
</comment>
<evidence type="ECO:0000256" key="7">
    <source>
        <dbReference type="ARBA" id="ARBA00023242"/>
    </source>
</evidence>
<proteinExistence type="inferred from homology"/>
<organism evidence="9 10">
    <name type="scientific">Exocentrus adspersus</name>
    <dbReference type="NCBI Taxonomy" id="1586481"/>
    <lineage>
        <taxon>Eukaryota</taxon>
        <taxon>Metazoa</taxon>
        <taxon>Ecdysozoa</taxon>
        <taxon>Arthropoda</taxon>
        <taxon>Hexapoda</taxon>
        <taxon>Insecta</taxon>
        <taxon>Pterygota</taxon>
        <taxon>Neoptera</taxon>
        <taxon>Endopterygota</taxon>
        <taxon>Coleoptera</taxon>
        <taxon>Polyphaga</taxon>
        <taxon>Cucujiformia</taxon>
        <taxon>Chrysomeloidea</taxon>
        <taxon>Cerambycidae</taxon>
        <taxon>Lamiinae</taxon>
        <taxon>Acanthocinini</taxon>
        <taxon>Exocentrus</taxon>
    </lineage>
</organism>
<dbReference type="PANTHER" id="PTHR22930">
    <property type="match status" value="1"/>
</dbReference>